<dbReference type="Gene3D" id="3.40.630.10">
    <property type="entry name" value="Zn peptidases"/>
    <property type="match status" value="1"/>
</dbReference>
<evidence type="ECO:0000256" key="3">
    <source>
        <dbReference type="ARBA" id="ARBA00022801"/>
    </source>
</evidence>
<keyword evidence="8" id="KW-1185">Reference proteome</keyword>
<organism evidence="7 8">
    <name type="scientific">Luteolibacter algae</name>
    <dbReference type="NCBI Taxonomy" id="454151"/>
    <lineage>
        <taxon>Bacteria</taxon>
        <taxon>Pseudomonadati</taxon>
        <taxon>Verrucomicrobiota</taxon>
        <taxon>Verrucomicrobiia</taxon>
        <taxon>Verrucomicrobiales</taxon>
        <taxon>Verrucomicrobiaceae</taxon>
        <taxon>Luteolibacter</taxon>
    </lineage>
</organism>
<dbReference type="CDD" id="cd06231">
    <property type="entry name" value="M14_REP34-like"/>
    <property type="match status" value="1"/>
</dbReference>
<dbReference type="EMBL" id="JBHUIT010000031">
    <property type="protein sequence ID" value="MFD2257765.1"/>
    <property type="molecule type" value="Genomic_DNA"/>
</dbReference>
<comment type="similarity">
    <text evidence="5">Belongs to the peptidase M14 family.</text>
</comment>
<protein>
    <submittedName>
        <fullName evidence="7">M14 family metallocarboxypeptidase</fullName>
    </submittedName>
</protein>
<gene>
    <name evidence="7" type="ORF">ACFSSA_13875</name>
</gene>
<comment type="cofactor">
    <cofactor evidence="1">
        <name>Zn(2+)</name>
        <dbReference type="ChEBI" id="CHEBI:29105"/>
    </cofactor>
</comment>
<keyword evidence="4" id="KW-0862">Zinc</keyword>
<evidence type="ECO:0000313" key="7">
    <source>
        <dbReference type="EMBL" id="MFD2257765.1"/>
    </source>
</evidence>
<accession>A0ABW5DAX6</accession>
<dbReference type="SUPFAM" id="SSF53187">
    <property type="entry name" value="Zn-dependent exopeptidases"/>
    <property type="match status" value="1"/>
</dbReference>
<proteinExistence type="inferred from homology"/>
<comment type="caution">
    <text evidence="7">The sequence shown here is derived from an EMBL/GenBank/DDBJ whole genome shotgun (WGS) entry which is preliminary data.</text>
</comment>
<keyword evidence="2" id="KW-0479">Metal-binding</keyword>
<dbReference type="RefSeq" id="WP_386821120.1">
    <property type="nucleotide sequence ID" value="NZ_JBHUIT010000031.1"/>
</dbReference>
<feature type="domain" description="Peptidase M14" evidence="6">
    <location>
        <begin position="1"/>
        <end position="246"/>
    </location>
</feature>
<reference evidence="8" key="1">
    <citation type="journal article" date="2019" name="Int. J. Syst. Evol. Microbiol.">
        <title>The Global Catalogue of Microorganisms (GCM) 10K type strain sequencing project: providing services to taxonomists for standard genome sequencing and annotation.</title>
        <authorList>
            <consortium name="The Broad Institute Genomics Platform"/>
            <consortium name="The Broad Institute Genome Sequencing Center for Infectious Disease"/>
            <person name="Wu L."/>
            <person name="Ma J."/>
        </authorList>
    </citation>
    <scope>NUCLEOTIDE SEQUENCE [LARGE SCALE GENOMIC DNA]</scope>
    <source>
        <strain evidence="8">CGMCC 4.7106</strain>
    </source>
</reference>
<dbReference type="InterPro" id="IPR055438">
    <property type="entry name" value="AstE_AspA_cat"/>
</dbReference>
<evidence type="ECO:0000256" key="4">
    <source>
        <dbReference type="ARBA" id="ARBA00022833"/>
    </source>
</evidence>
<feature type="active site" description="Proton donor/acceptor" evidence="5">
    <location>
        <position position="221"/>
    </location>
</feature>
<sequence>MRNLFDWLLFSSDFSAAALKQGFTSEVLLETEDGKILAWEREPTQPGPVVYLSAGIHGDEPAGPLALLELMESGTFSHCVHWLICPALNPGGLAVGRRENRAGVDLNRDYLQSRSLETAAHIAWLKRHPVPEIFISFHEDWESTGFYFYEINCGEDCPQRARAILSAVSEVLPPEPCEVIDGHAVREPGWIFHCAEADLPDEWPEAIYMAKQGCALSYTLESPSQASLPERAKAHMLGFREIMSQHGLDV</sequence>
<evidence type="ECO:0000313" key="8">
    <source>
        <dbReference type="Proteomes" id="UP001597375"/>
    </source>
</evidence>
<dbReference type="PROSITE" id="PS52035">
    <property type="entry name" value="PEPTIDASE_M14"/>
    <property type="match status" value="1"/>
</dbReference>
<name>A0ABW5DAX6_9BACT</name>
<evidence type="ECO:0000259" key="6">
    <source>
        <dbReference type="PROSITE" id="PS52035"/>
    </source>
</evidence>
<evidence type="ECO:0000256" key="1">
    <source>
        <dbReference type="ARBA" id="ARBA00001947"/>
    </source>
</evidence>
<keyword evidence="3" id="KW-0378">Hydrolase</keyword>
<evidence type="ECO:0000256" key="5">
    <source>
        <dbReference type="PROSITE-ProRule" id="PRU01379"/>
    </source>
</evidence>
<dbReference type="Proteomes" id="UP001597375">
    <property type="component" value="Unassembled WGS sequence"/>
</dbReference>
<dbReference type="InterPro" id="IPR000834">
    <property type="entry name" value="Peptidase_M14"/>
</dbReference>
<evidence type="ECO:0000256" key="2">
    <source>
        <dbReference type="ARBA" id="ARBA00022723"/>
    </source>
</evidence>
<dbReference type="Pfam" id="PF24827">
    <property type="entry name" value="AstE_AspA_cat"/>
    <property type="match status" value="1"/>
</dbReference>